<sequence length="265" mass="29849">MGGKGLKGRGTAVKNIEGPRVVEGAVIGDLLQNDQVFFAPEPECSNPSLEGAKTDIQFTKMANSSRKEMLNYRRANPRRSQRIQNTILSTQTQDIEPVVENIDASESDEEGHECEKNTEAILGAKSLGDKVDYVIKLLESHDKMYQALMSKKGADWFKTTFLAEVRSEVKKSKYKEMYIDSQKKIEILREENYQLGKKLENALGKLEAYEKGHIFCSEAIDKLRDAMLISSLAKTTETVLVRSPSKSDRSQVAKRKKIVNVDRKD</sequence>
<dbReference type="KEGG" id="nnu:104612228"/>
<dbReference type="AlphaFoldDB" id="A0A1U8BDA3"/>
<dbReference type="OrthoDB" id="1937314at2759"/>
<gene>
    <name evidence="3" type="primary">LOC104612228</name>
</gene>
<dbReference type="PANTHER" id="PTHR38936:SF1">
    <property type="entry name" value="DUF641 DOMAIN-CONTAINING PROTEIN"/>
    <property type="match status" value="1"/>
</dbReference>
<evidence type="ECO:0000256" key="1">
    <source>
        <dbReference type="SAM" id="MobiDB-lite"/>
    </source>
</evidence>
<dbReference type="RefSeq" id="XP_010277881.1">
    <property type="nucleotide sequence ID" value="XM_010279579.2"/>
</dbReference>
<evidence type="ECO:0000313" key="3">
    <source>
        <dbReference type="RefSeq" id="XP_010277881.1"/>
    </source>
</evidence>
<protein>
    <submittedName>
        <fullName evidence="3">Uncharacterized protein LOC104612228 isoform X1</fullName>
    </submittedName>
</protein>
<keyword evidence="2" id="KW-1185">Reference proteome</keyword>
<name>A0A1U8BDA3_NELNU</name>
<organism evidence="2 3">
    <name type="scientific">Nelumbo nucifera</name>
    <name type="common">Sacred lotus</name>
    <dbReference type="NCBI Taxonomy" id="4432"/>
    <lineage>
        <taxon>Eukaryota</taxon>
        <taxon>Viridiplantae</taxon>
        <taxon>Streptophyta</taxon>
        <taxon>Embryophyta</taxon>
        <taxon>Tracheophyta</taxon>
        <taxon>Spermatophyta</taxon>
        <taxon>Magnoliopsida</taxon>
        <taxon>Proteales</taxon>
        <taxon>Nelumbonaceae</taxon>
        <taxon>Nelumbo</taxon>
    </lineage>
</organism>
<dbReference type="OMA" id="RIRNCDM"/>
<dbReference type="eggNOG" id="ENOG502S4K5">
    <property type="taxonomic scope" value="Eukaryota"/>
</dbReference>
<dbReference type="GeneID" id="104612228"/>
<dbReference type="InParanoid" id="A0A1U8BDA3"/>
<evidence type="ECO:0000313" key="2">
    <source>
        <dbReference type="Proteomes" id="UP000189703"/>
    </source>
</evidence>
<reference evidence="3" key="1">
    <citation type="submission" date="2025-08" db="UniProtKB">
        <authorList>
            <consortium name="RefSeq"/>
        </authorList>
    </citation>
    <scope>IDENTIFICATION</scope>
</reference>
<dbReference type="Proteomes" id="UP000189703">
    <property type="component" value="Unplaced"/>
</dbReference>
<accession>A0A1U8BDA3</accession>
<feature type="region of interest" description="Disordered" evidence="1">
    <location>
        <begin position="243"/>
        <end position="265"/>
    </location>
</feature>
<proteinExistence type="predicted"/>
<dbReference type="PANTHER" id="PTHR38936">
    <property type="entry name" value="TITIN-LIKE ISOFORM X2"/>
    <property type="match status" value="1"/>
</dbReference>